<dbReference type="Proteomes" id="UP000230052">
    <property type="component" value="Unassembled WGS sequence"/>
</dbReference>
<dbReference type="Pfam" id="PF00825">
    <property type="entry name" value="Ribonuclease_P"/>
    <property type="match status" value="1"/>
</dbReference>
<keyword evidence="3 6" id="KW-0255">Endonuclease</keyword>
<keyword evidence="1 6" id="KW-0819">tRNA processing</keyword>
<dbReference type="AlphaFoldDB" id="A0A2J0L186"/>
<keyword evidence="5 6" id="KW-0694">RNA-binding</keyword>
<dbReference type="PANTHER" id="PTHR33992">
    <property type="entry name" value="RIBONUCLEASE P PROTEIN COMPONENT"/>
    <property type="match status" value="1"/>
</dbReference>
<comment type="subunit">
    <text evidence="6">Consists of a catalytic RNA component (M1 or rnpB) and a protein subunit.</text>
</comment>
<keyword evidence="4 6" id="KW-0378">Hydrolase</keyword>
<proteinExistence type="inferred from homology"/>
<dbReference type="SUPFAM" id="SSF54211">
    <property type="entry name" value="Ribosomal protein S5 domain 2-like"/>
    <property type="match status" value="1"/>
</dbReference>
<evidence type="ECO:0000256" key="5">
    <source>
        <dbReference type="ARBA" id="ARBA00022884"/>
    </source>
</evidence>
<dbReference type="EMBL" id="PEWV01000072">
    <property type="protein sequence ID" value="PIU41016.1"/>
    <property type="molecule type" value="Genomic_DNA"/>
</dbReference>
<dbReference type="EC" id="3.1.26.5" evidence="6 7"/>
<evidence type="ECO:0000256" key="6">
    <source>
        <dbReference type="HAMAP-Rule" id="MF_00227"/>
    </source>
</evidence>
<dbReference type="HAMAP" id="MF_00227">
    <property type="entry name" value="RNase_P"/>
    <property type="match status" value="1"/>
</dbReference>
<evidence type="ECO:0000313" key="9">
    <source>
        <dbReference type="Proteomes" id="UP000230052"/>
    </source>
</evidence>
<dbReference type="GO" id="GO:0042781">
    <property type="term" value="F:3'-tRNA processing endoribonuclease activity"/>
    <property type="evidence" value="ECO:0007669"/>
    <property type="project" value="TreeGrafter"/>
</dbReference>
<evidence type="ECO:0000313" key="8">
    <source>
        <dbReference type="EMBL" id="PIU41016.1"/>
    </source>
</evidence>
<dbReference type="InterPro" id="IPR000100">
    <property type="entry name" value="RNase_P"/>
</dbReference>
<dbReference type="NCBIfam" id="TIGR00188">
    <property type="entry name" value="rnpA"/>
    <property type="match status" value="1"/>
</dbReference>
<evidence type="ECO:0000256" key="2">
    <source>
        <dbReference type="ARBA" id="ARBA00022722"/>
    </source>
</evidence>
<dbReference type="GO" id="GO:0030677">
    <property type="term" value="C:ribonuclease P complex"/>
    <property type="evidence" value="ECO:0007669"/>
    <property type="project" value="TreeGrafter"/>
</dbReference>
<evidence type="ECO:0000256" key="4">
    <source>
        <dbReference type="ARBA" id="ARBA00022801"/>
    </source>
</evidence>
<dbReference type="Gene3D" id="3.30.230.10">
    <property type="match status" value="1"/>
</dbReference>
<dbReference type="PANTHER" id="PTHR33992:SF1">
    <property type="entry name" value="RIBONUCLEASE P PROTEIN COMPONENT"/>
    <property type="match status" value="1"/>
</dbReference>
<sequence length="119" mass="13647">MGKTLSLKRQERLKGNPRFKVLKEKAKIVYGASFTVSTLPNNLSFNRVGISISSRRIPKSVERNRIKRLIRETYRLNKNKLKIGFDILVKPRGTSKTKIGLKQVETDLMAAFKKSNMLI</sequence>
<dbReference type="GO" id="GO:0001682">
    <property type="term" value="P:tRNA 5'-leader removal"/>
    <property type="evidence" value="ECO:0007669"/>
    <property type="project" value="UniProtKB-UniRule"/>
</dbReference>
<keyword evidence="2 6" id="KW-0540">Nuclease</keyword>
<comment type="similarity">
    <text evidence="6">Belongs to the RnpA family.</text>
</comment>
<gene>
    <name evidence="6 8" type="primary">rnpA</name>
    <name evidence="8" type="ORF">COS99_07555</name>
</gene>
<dbReference type="GO" id="GO:0004526">
    <property type="term" value="F:ribonuclease P activity"/>
    <property type="evidence" value="ECO:0007669"/>
    <property type="project" value="UniProtKB-UniRule"/>
</dbReference>
<dbReference type="GO" id="GO:0000049">
    <property type="term" value="F:tRNA binding"/>
    <property type="evidence" value="ECO:0007669"/>
    <property type="project" value="UniProtKB-UniRule"/>
</dbReference>
<dbReference type="InterPro" id="IPR014721">
    <property type="entry name" value="Ribsml_uS5_D2-typ_fold_subgr"/>
</dbReference>
<protein>
    <recommendedName>
        <fullName evidence="6 7">Ribonuclease P protein component</fullName>
        <shortName evidence="6">RNase P protein</shortName>
        <shortName evidence="6">RNaseP protein</shortName>
        <ecNumber evidence="6 7">3.1.26.5</ecNumber>
    </recommendedName>
    <alternativeName>
        <fullName evidence="6">Protein C5</fullName>
    </alternativeName>
</protein>
<evidence type="ECO:0000256" key="3">
    <source>
        <dbReference type="ARBA" id="ARBA00022759"/>
    </source>
</evidence>
<organism evidence="8 9">
    <name type="scientific">Candidatus Aquitaenariimonas noxiae</name>
    <dbReference type="NCBI Taxonomy" id="1974741"/>
    <lineage>
        <taxon>Bacteria</taxon>
        <taxon>Pseudomonadati</taxon>
        <taxon>Candidatus Omnitrophota</taxon>
        <taxon>Candidatus Aquitaenariimonas</taxon>
    </lineage>
</organism>
<accession>A0A2J0L186</accession>
<evidence type="ECO:0000256" key="7">
    <source>
        <dbReference type="NCBIfam" id="TIGR00188"/>
    </source>
</evidence>
<comment type="function">
    <text evidence="6">RNaseP catalyzes the removal of the 5'-leader sequence from pre-tRNA to produce the mature 5'-terminus. It can also cleave other RNA substrates such as 4.5S RNA. The protein component plays an auxiliary but essential role in vivo by binding to the 5'-leader sequence and broadening the substrate specificity of the ribozyme.</text>
</comment>
<reference evidence="8 9" key="1">
    <citation type="submission" date="2017-09" db="EMBL/GenBank/DDBJ databases">
        <title>Depth-based differentiation of microbial function through sediment-hosted aquifers and enrichment of novel symbionts in the deep terrestrial subsurface.</title>
        <authorList>
            <person name="Probst A.J."/>
            <person name="Ladd B."/>
            <person name="Jarett J.K."/>
            <person name="Geller-Mcgrath D.E."/>
            <person name="Sieber C.M."/>
            <person name="Emerson J.B."/>
            <person name="Anantharaman K."/>
            <person name="Thomas B.C."/>
            <person name="Malmstrom R."/>
            <person name="Stieglmeier M."/>
            <person name="Klingl A."/>
            <person name="Woyke T."/>
            <person name="Ryan C.M."/>
            <person name="Banfield J.F."/>
        </authorList>
    </citation>
    <scope>NUCLEOTIDE SEQUENCE [LARGE SCALE GENOMIC DNA]</scope>
    <source>
        <strain evidence="8">CG07_land_8_20_14_0_80_42_15</strain>
    </source>
</reference>
<dbReference type="InterPro" id="IPR020568">
    <property type="entry name" value="Ribosomal_Su5_D2-typ_SF"/>
</dbReference>
<name>A0A2J0L186_9BACT</name>
<comment type="caution">
    <text evidence="8">The sequence shown here is derived from an EMBL/GenBank/DDBJ whole genome shotgun (WGS) entry which is preliminary data.</text>
</comment>
<evidence type="ECO:0000256" key="1">
    <source>
        <dbReference type="ARBA" id="ARBA00022694"/>
    </source>
</evidence>
<comment type="catalytic activity">
    <reaction evidence="6">
        <text>Endonucleolytic cleavage of RNA, removing 5'-extranucleotides from tRNA precursor.</text>
        <dbReference type="EC" id="3.1.26.5"/>
    </reaction>
</comment>